<proteinExistence type="predicted"/>
<keyword evidence="3" id="KW-1185">Reference proteome</keyword>
<evidence type="ECO:0000313" key="3">
    <source>
        <dbReference type="Proteomes" id="UP001500920"/>
    </source>
</evidence>
<gene>
    <name evidence="2" type="ORF">GCM10022378_08840</name>
</gene>
<reference evidence="3" key="1">
    <citation type="journal article" date="2019" name="Int. J. Syst. Evol. Microbiol.">
        <title>The Global Catalogue of Microorganisms (GCM) 10K type strain sequencing project: providing services to taxonomists for standard genome sequencing and annotation.</title>
        <authorList>
            <consortium name="The Broad Institute Genomics Platform"/>
            <consortium name="The Broad Institute Genome Sequencing Center for Infectious Disease"/>
            <person name="Wu L."/>
            <person name="Ma J."/>
        </authorList>
    </citation>
    <scope>NUCLEOTIDE SEQUENCE [LARGE SCALE GENOMIC DNA]</scope>
    <source>
        <strain evidence="3">JCM 16981</strain>
    </source>
</reference>
<name>A0ABP7EM44_9STAP</name>
<evidence type="ECO:0000313" key="2">
    <source>
        <dbReference type="EMBL" id="GAA3720967.1"/>
    </source>
</evidence>
<evidence type="ECO:0000256" key="1">
    <source>
        <dbReference type="SAM" id="MobiDB-lite"/>
    </source>
</evidence>
<feature type="compositionally biased region" description="Basic and acidic residues" evidence="1">
    <location>
        <begin position="12"/>
        <end position="27"/>
    </location>
</feature>
<dbReference type="Proteomes" id="UP001500920">
    <property type="component" value="Unassembled WGS sequence"/>
</dbReference>
<feature type="region of interest" description="Disordered" evidence="1">
    <location>
        <begin position="1"/>
        <end position="27"/>
    </location>
</feature>
<accession>A0ABP7EM44</accession>
<comment type="caution">
    <text evidence="2">The sequence shown here is derived from an EMBL/GenBank/DDBJ whole genome shotgun (WGS) entry which is preliminary data.</text>
</comment>
<organism evidence="2 3">
    <name type="scientific">Salinicoccus jeotgali</name>
    <dbReference type="NCBI Taxonomy" id="381634"/>
    <lineage>
        <taxon>Bacteria</taxon>
        <taxon>Bacillati</taxon>
        <taxon>Bacillota</taxon>
        <taxon>Bacilli</taxon>
        <taxon>Bacillales</taxon>
        <taxon>Staphylococcaceae</taxon>
        <taxon>Salinicoccus</taxon>
    </lineage>
</organism>
<sequence length="51" mass="5880">MARTDMPALMKCGDRKTDRSSSLKKEESYHEKLKNTIKSQYAQISNISIVF</sequence>
<protein>
    <submittedName>
        <fullName evidence="2">Uncharacterized protein</fullName>
    </submittedName>
</protein>
<dbReference type="EMBL" id="BAABCK010000017">
    <property type="protein sequence ID" value="GAA3720967.1"/>
    <property type="molecule type" value="Genomic_DNA"/>
</dbReference>